<keyword evidence="6" id="KW-0514">Muscle protein</keyword>
<evidence type="ECO:0000313" key="13">
    <source>
        <dbReference type="EnsemblMetazoa" id="XP_019772439.1"/>
    </source>
</evidence>
<feature type="domain" description="EF-hand" evidence="7">
    <location>
        <begin position="82"/>
        <end position="117"/>
    </location>
</feature>
<dbReference type="STRING" id="77166.J3JXR2"/>
<evidence type="ECO:0000313" key="9">
    <source>
        <dbReference type="EMBL" id="ENN71712.1"/>
    </source>
</evidence>
<evidence type="ECO:0000313" key="8">
    <source>
        <dbReference type="EMBL" id="AEE62994.1"/>
    </source>
</evidence>
<name>J3JXR2_DENPD</name>
<organism evidence="8">
    <name type="scientific">Dendroctonus ponderosae</name>
    <name type="common">Mountain pine beetle</name>
    <dbReference type="NCBI Taxonomy" id="77166"/>
    <lineage>
        <taxon>Eukaryota</taxon>
        <taxon>Metazoa</taxon>
        <taxon>Ecdysozoa</taxon>
        <taxon>Arthropoda</taxon>
        <taxon>Hexapoda</taxon>
        <taxon>Insecta</taxon>
        <taxon>Pterygota</taxon>
        <taxon>Neoptera</taxon>
        <taxon>Endopterygota</taxon>
        <taxon>Coleoptera</taxon>
        <taxon>Polyphaga</taxon>
        <taxon>Cucujiformia</taxon>
        <taxon>Curculionidae</taxon>
        <taxon>Scolytinae</taxon>
        <taxon>Dendroctonus</taxon>
    </lineage>
</organism>
<evidence type="ECO:0000256" key="5">
    <source>
        <dbReference type="ARBA" id="ARBA00023175"/>
    </source>
</evidence>
<dbReference type="InterPro" id="IPR011992">
    <property type="entry name" value="EF-hand-dom_pair"/>
</dbReference>
<comment type="subunit">
    <text evidence="1">Myosin is a hexamer of 2 heavy chains and 4 light chains.</text>
</comment>
<dbReference type="Gene3D" id="1.10.238.10">
    <property type="entry name" value="EF-hand"/>
    <property type="match status" value="2"/>
</dbReference>
<evidence type="ECO:0000313" key="12">
    <source>
        <dbReference type="EnsemblMetazoa" id="XP_019769433.1"/>
    </source>
</evidence>
<protein>
    <recommendedName>
        <fullName evidence="2">Myosin light chain alkali</fullName>
    </recommendedName>
</protein>
<keyword evidence="4" id="KW-0518">Myosin</keyword>
<dbReference type="Proteomes" id="UP000019118">
    <property type="component" value="Unassembled WGS sequence"/>
</dbReference>
<proteinExistence type="evidence at transcript level"/>
<dbReference type="OrthoDB" id="26525at2759"/>
<dbReference type="Proteomes" id="UP000030742">
    <property type="component" value="Unassembled WGS sequence"/>
</dbReference>
<dbReference type="HOGENOM" id="CLU_061288_13_3_1"/>
<dbReference type="EnsemblMetazoa" id="XM_019913874.1">
    <property type="protein sequence ID" value="XP_019769433.1"/>
    <property type="gene ID" value="LOC109543935"/>
</dbReference>
<evidence type="ECO:0000256" key="3">
    <source>
        <dbReference type="ARBA" id="ARBA00022737"/>
    </source>
</evidence>
<dbReference type="PROSITE" id="PS50222">
    <property type="entry name" value="EF_HAND_2"/>
    <property type="match status" value="1"/>
</dbReference>
<dbReference type="PANTHER" id="PTHR23048">
    <property type="entry name" value="MYOSIN LIGHT CHAIN 1, 3"/>
    <property type="match status" value="1"/>
</dbReference>
<dbReference type="EnsemblMetazoa" id="XM_019916880.1">
    <property type="protein sequence ID" value="XP_019772439.1"/>
    <property type="gene ID" value="LOC109546044"/>
</dbReference>
<keyword evidence="14" id="KW-1185">Reference proteome</keyword>
<reference evidence="8" key="1">
    <citation type="journal article" date="2012" name="Insect Biochem. Mol. Biol.">
        <title>Transcriptome and full-length cDNA resources for the mountain pine beetle, Dendroctonus ponderosae Hopkins, a major insect pest of pine forests.</title>
        <authorList>
            <person name="Keeling C.I."/>
            <person name="Henderson H."/>
            <person name="Li M."/>
            <person name="Yuen M."/>
            <person name="Clark E.L."/>
            <person name="Fraser J.D."/>
            <person name="Huber D.P."/>
            <person name="Liao N.Y."/>
            <person name="Roderick Docking T."/>
            <person name="Birol I."/>
            <person name="Chan S.K."/>
            <person name="Taylor G.A."/>
            <person name="Palmquist D."/>
            <person name="Jones S.J."/>
            <person name="Bohlmann J."/>
        </authorList>
    </citation>
    <scope>NUCLEOTIDE SEQUENCE</scope>
    <source>
        <tissue evidence="8">Whole emerged adults</tissue>
    </source>
</reference>
<gene>
    <name evidence="13" type="primary">109543935</name>
    <name evidence="12" type="synonym">109546044</name>
    <name evidence="11" type="ORF">D910_04608</name>
    <name evidence="10" type="ORF">YQE_01510</name>
    <name evidence="9" type="ORF">YQE_11635</name>
</gene>
<reference evidence="14 15" key="2">
    <citation type="journal article" date="2013" name="Genome Biol.">
        <title>Draft genome of the mountain pine beetle, Dendroctonus ponderosae Hopkins, a major forest pest.</title>
        <authorList>
            <person name="Keeling C.I."/>
            <person name="Yuen M.M."/>
            <person name="Liao N.Y."/>
            <person name="Docking T.R."/>
            <person name="Chan S.K."/>
            <person name="Taylor G.A."/>
            <person name="Palmquist D.L."/>
            <person name="Jackman S.D."/>
            <person name="Nguyen A."/>
            <person name="Li M."/>
            <person name="Henderson H."/>
            <person name="Janes J.K."/>
            <person name="Zhao Y."/>
            <person name="Pandoh P."/>
            <person name="Moore R."/>
            <person name="Sperling F.A."/>
            <person name="Huber D.P."/>
            <person name="Birol I."/>
            <person name="Jones S.J."/>
            <person name="Bohlmann J."/>
        </authorList>
    </citation>
    <scope>NUCLEOTIDE SEQUENCE</scope>
</reference>
<reference evidence="12" key="3">
    <citation type="submission" date="2024-08" db="UniProtKB">
        <authorList>
            <consortium name="EnsemblMetazoa"/>
        </authorList>
    </citation>
    <scope>IDENTIFICATION</scope>
</reference>
<dbReference type="InterPro" id="IPR050230">
    <property type="entry name" value="CALM/Myosin/TropC-like"/>
</dbReference>
<dbReference type="OMA" id="SLDCKPT"/>
<dbReference type="PANTHER" id="PTHR23048:SF33">
    <property type="entry name" value="MYOSIN LIGHT CHAIN ALKALI"/>
    <property type="match status" value="1"/>
</dbReference>
<evidence type="ECO:0000313" key="15">
    <source>
        <dbReference type="Proteomes" id="UP000030742"/>
    </source>
</evidence>
<dbReference type="FunFam" id="1.10.238.10:FF:000003">
    <property type="entry name" value="Calmodulin A"/>
    <property type="match status" value="1"/>
</dbReference>
<keyword evidence="5" id="KW-0505">Motor protein</keyword>
<dbReference type="AlphaFoldDB" id="J3JXR2"/>
<dbReference type="SUPFAM" id="SSF47473">
    <property type="entry name" value="EF-hand"/>
    <property type="match status" value="1"/>
</dbReference>
<dbReference type="EMBL" id="KB741259">
    <property type="protein sequence ID" value="ENN71712.1"/>
    <property type="molecule type" value="Genomic_DNA"/>
</dbReference>
<evidence type="ECO:0000313" key="14">
    <source>
        <dbReference type="Proteomes" id="UP000019118"/>
    </source>
</evidence>
<dbReference type="EMBL" id="KB631924">
    <property type="protein sequence ID" value="ERL87209.1"/>
    <property type="molecule type" value="Genomic_DNA"/>
</dbReference>
<evidence type="ECO:0000256" key="6">
    <source>
        <dbReference type="ARBA" id="ARBA00023179"/>
    </source>
</evidence>
<evidence type="ECO:0000313" key="11">
    <source>
        <dbReference type="EMBL" id="ERL87209.1"/>
    </source>
</evidence>
<dbReference type="KEGG" id="dpa:109546044"/>
<evidence type="ECO:0000256" key="1">
    <source>
        <dbReference type="ARBA" id="ARBA00011445"/>
    </source>
</evidence>
<dbReference type="GO" id="GO:0005859">
    <property type="term" value="C:muscle myosin complex"/>
    <property type="evidence" value="ECO:0007669"/>
    <property type="project" value="TreeGrafter"/>
</dbReference>
<dbReference type="EMBL" id="KB739800">
    <property type="protein sequence ID" value="ENN82113.1"/>
    <property type="molecule type" value="Genomic_DNA"/>
</dbReference>
<evidence type="ECO:0000256" key="2">
    <source>
        <dbReference type="ARBA" id="ARBA00019148"/>
    </source>
</evidence>
<evidence type="ECO:0000313" key="10">
    <source>
        <dbReference type="EMBL" id="ENN82113.1"/>
    </source>
</evidence>
<sequence>MTDALKPKELECLEFALEVYGGNEKIIDSTDLGPVCRAMNCNPSLERLEQLGAAKKKGEKQLKLADIVPIVVTLKNERKDEGCYEDFVECLKLYDKNEDGNMMAAELSHMMLSLAEKLTDAEVDELFEDCLGEEDDEGQIKYDPFLRRMCELDPPLKKKKK</sequence>
<keyword evidence="3" id="KW-0677">Repeat</keyword>
<evidence type="ECO:0000259" key="7">
    <source>
        <dbReference type="PROSITE" id="PS50222"/>
    </source>
</evidence>
<dbReference type="InterPro" id="IPR002048">
    <property type="entry name" value="EF_hand_dom"/>
</dbReference>
<evidence type="ECO:0000256" key="4">
    <source>
        <dbReference type="ARBA" id="ARBA00023123"/>
    </source>
</evidence>
<accession>J3JXR2</accession>
<dbReference type="EMBL" id="BT128033">
    <property type="protein sequence ID" value="AEE62994.1"/>
    <property type="molecule type" value="mRNA"/>
</dbReference>
<dbReference type="GO" id="GO:0005509">
    <property type="term" value="F:calcium ion binding"/>
    <property type="evidence" value="ECO:0007669"/>
    <property type="project" value="InterPro"/>
</dbReference>